<dbReference type="AlphaFoldDB" id="A0A8R1WJ92"/>
<proteinExistence type="inferred from homology"/>
<dbReference type="OrthoDB" id="4457at2759"/>
<evidence type="ECO:0000313" key="16">
    <source>
        <dbReference type="EnsemblMetazoa" id="XP_004925324.1"/>
    </source>
</evidence>
<keyword evidence="17" id="KW-1185">Reference proteome</keyword>
<keyword evidence="7" id="KW-0648">Protein biosynthesis</keyword>
<dbReference type="SMR" id="A0A8R1WJ92"/>
<dbReference type="InterPro" id="IPR036690">
    <property type="entry name" value="Fdx_antiC-bd_sf"/>
</dbReference>
<accession>A0A8R1WJ92</accession>
<dbReference type="PANTHER" id="PTHR11538:SF41">
    <property type="entry name" value="PHENYLALANINE--TRNA LIGASE, MITOCHONDRIAL"/>
    <property type="match status" value="1"/>
</dbReference>
<dbReference type="GO" id="GO:0000049">
    <property type="term" value="F:tRNA binding"/>
    <property type="evidence" value="ECO:0007669"/>
    <property type="project" value="InterPro"/>
</dbReference>
<feature type="domain" description="FDX-ACB" evidence="15">
    <location>
        <begin position="347"/>
        <end position="443"/>
    </location>
</feature>
<evidence type="ECO:0000256" key="6">
    <source>
        <dbReference type="ARBA" id="ARBA00022840"/>
    </source>
</evidence>
<dbReference type="InterPro" id="IPR004530">
    <property type="entry name" value="Phe-tRNA-synth_IIc_mito"/>
</dbReference>
<dbReference type="InterPro" id="IPR006195">
    <property type="entry name" value="aa-tRNA-synth_II"/>
</dbReference>
<reference evidence="16" key="2">
    <citation type="submission" date="2022-06" db="UniProtKB">
        <authorList>
            <consortium name="EnsemblMetazoa"/>
        </authorList>
    </citation>
    <scope>IDENTIFICATION</scope>
    <source>
        <strain evidence="16">p50T (Dazao)</strain>
    </source>
</reference>
<dbReference type="InterPro" id="IPR045864">
    <property type="entry name" value="aa-tRNA-synth_II/BPL/LPL"/>
</dbReference>
<reference evidence="17" key="1">
    <citation type="journal article" date="2008" name="Insect Biochem. Mol. Biol.">
        <title>The genome of a lepidopteran model insect, the silkworm Bombyx mori.</title>
        <authorList>
            <consortium name="International Silkworm Genome Consortium"/>
        </authorList>
    </citation>
    <scope>NUCLEOTIDE SEQUENCE [LARGE SCALE GENOMIC DNA]</scope>
    <source>
        <strain evidence="17">p50T</strain>
    </source>
</reference>
<dbReference type="Pfam" id="PF03147">
    <property type="entry name" value="FDX-ACB"/>
    <property type="match status" value="1"/>
</dbReference>
<keyword evidence="5" id="KW-0547">Nucleotide-binding</keyword>
<comment type="function">
    <text evidence="13">Is responsible for the charging of tRNA(Phe) with phenylalanine in mitochondrial translation.</text>
</comment>
<evidence type="ECO:0000256" key="2">
    <source>
        <dbReference type="ARBA" id="ARBA00008226"/>
    </source>
</evidence>
<evidence type="ECO:0000256" key="12">
    <source>
        <dbReference type="ARBA" id="ARBA00049255"/>
    </source>
</evidence>
<dbReference type="FunFam" id="3.30.930.10:FF:000053">
    <property type="entry name" value="Phenylalanyl-tRNA synthetase mitochondrial"/>
    <property type="match status" value="1"/>
</dbReference>
<dbReference type="Gene3D" id="3.30.70.380">
    <property type="entry name" value="Ferrodoxin-fold anticodon-binding domain"/>
    <property type="match status" value="1"/>
</dbReference>
<evidence type="ECO:0000256" key="13">
    <source>
        <dbReference type="ARBA" id="ARBA00057761"/>
    </source>
</evidence>
<feature type="domain" description="Aminoacyl-transfer RNA synthetases class-II family profile" evidence="14">
    <location>
        <begin position="70"/>
        <end position="345"/>
    </location>
</feature>
<dbReference type="InterPro" id="IPR005121">
    <property type="entry name" value="Fdx_antiC-bd"/>
</dbReference>
<evidence type="ECO:0000313" key="17">
    <source>
        <dbReference type="Proteomes" id="UP000005204"/>
    </source>
</evidence>
<evidence type="ECO:0000256" key="3">
    <source>
        <dbReference type="ARBA" id="ARBA00012814"/>
    </source>
</evidence>
<dbReference type="EnsemblMetazoa" id="XM_004925267.4">
    <property type="protein sequence ID" value="XP_004925324.1"/>
    <property type="gene ID" value="LOC101738078"/>
</dbReference>
<dbReference type="Gene3D" id="3.30.930.10">
    <property type="entry name" value="Bira Bifunctional Protein, Domain 2"/>
    <property type="match status" value="1"/>
</dbReference>
<keyword evidence="8" id="KW-0809">Transit peptide</keyword>
<dbReference type="FunFam" id="3.30.70.380:FF:000002">
    <property type="entry name" value="phenylalanine--tRNA ligase, mitochondrial"/>
    <property type="match status" value="1"/>
</dbReference>
<evidence type="ECO:0000256" key="1">
    <source>
        <dbReference type="ARBA" id="ARBA00004305"/>
    </source>
</evidence>
<evidence type="ECO:0000256" key="10">
    <source>
        <dbReference type="ARBA" id="ARBA00023146"/>
    </source>
</evidence>
<keyword evidence="10" id="KW-0030">Aminoacyl-tRNA synthetase</keyword>
<keyword evidence="9" id="KW-0496">Mitochondrion</keyword>
<dbReference type="SMART" id="SM00896">
    <property type="entry name" value="FDX-ACB"/>
    <property type="match status" value="1"/>
</dbReference>
<dbReference type="SUPFAM" id="SSF55681">
    <property type="entry name" value="Class II aaRS and biotin synthetases"/>
    <property type="match status" value="1"/>
</dbReference>
<gene>
    <name evidence="16" type="primary">101738078</name>
</gene>
<name>A0A8R1WJ92_BOMMO</name>
<comment type="catalytic activity">
    <reaction evidence="12">
        <text>tRNA(Phe) + L-phenylalanine + ATP = L-phenylalanyl-tRNA(Phe) + AMP + diphosphate + H(+)</text>
        <dbReference type="Rhea" id="RHEA:19413"/>
        <dbReference type="Rhea" id="RHEA-COMP:9668"/>
        <dbReference type="Rhea" id="RHEA-COMP:9699"/>
        <dbReference type="ChEBI" id="CHEBI:15378"/>
        <dbReference type="ChEBI" id="CHEBI:30616"/>
        <dbReference type="ChEBI" id="CHEBI:33019"/>
        <dbReference type="ChEBI" id="CHEBI:58095"/>
        <dbReference type="ChEBI" id="CHEBI:78442"/>
        <dbReference type="ChEBI" id="CHEBI:78531"/>
        <dbReference type="ChEBI" id="CHEBI:456215"/>
        <dbReference type="EC" id="6.1.1.20"/>
    </reaction>
</comment>
<evidence type="ECO:0000256" key="5">
    <source>
        <dbReference type="ARBA" id="ARBA00022741"/>
    </source>
</evidence>
<dbReference type="InterPro" id="IPR002319">
    <property type="entry name" value="Phenylalanyl-tRNA_Synthase"/>
</dbReference>
<evidence type="ECO:0000256" key="7">
    <source>
        <dbReference type="ARBA" id="ARBA00022917"/>
    </source>
</evidence>
<evidence type="ECO:0000256" key="11">
    <source>
        <dbReference type="ARBA" id="ARBA00031194"/>
    </source>
</evidence>
<dbReference type="GO" id="GO:0004826">
    <property type="term" value="F:phenylalanine-tRNA ligase activity"/>
    <property type="evidence" value="ECO:0007669"/>
    <property type="project" value="UniProtKB-EC"/>
</dbReference>
<evidence type="ECO:0000256" key="4">
    <source>
        <dbReference type="ARBA" id="ARBA00022598"/>
    </source>
</evidence>
<keyword evidence="6" id="KW-0067">ATP-binding</keyword>
<dbReference type="PROSITE" id="PS50862">
    <property type="entry name" value="AA_TRNA_LIGASE_II"/>
    <property type="match status" value="1"/>
</dbReference>
<sequence length="443" mass="51653">MTKLLFRTNRAIAIQVLSRYKSNAAPQTLTTVRIKDKDHITDEYTNVTPKILSYLGRNLHLQKGNPLSIVRQRIVEYFYRRFTHRGKPTFSVYDNLSPVVSTKQNFDDLLIPNDHPSRLKSDCYYINKDTLLRAHMTAHQTELLRSGLDNFLMIGDVYRRDEIDSTHFPVFHQVDAVRSQRKEELFCDKPDLEIFEPEFDSSNPNAFKNSIMDPMKQSCHTLEATKLMESQLKNHLIGLCKALFGENIKHRWVEAYFPFTHPSWELEIYYENKWLEVLGCGIVRNEILANIGPNNSIAYAFGLGLERLAMAMYKIPDIRLMWSTDSGFLNQFQIENINANITYKPVSVYPQCTNDISFWLPETLTVDTFTNNDFYDLVRDVGGDIIEQVKLKDKFIHPKTKKHSLCYSIVYRHLERTLTQAEVNKIHKQIENAVVKNYNVVIR</sequence>
<dbReference type="EC" id="6.1.1.20" evidence="3"/>
<dbReference type="SUPFAM" id="SSF54991">
    <property type="entry name" value="Anticodon-binding domain of PheRS"/>
    <property type="match status" value="1"/>
</dbReference>
<evidence type="ECO:0000256" key="9">
    <source>
        <dbReference type="ARBA" id="ARBA00023128"/>
    </source>
</evidence>
<dbReference type="GO" id="GO:0005524">
    <property type="term" value="F:ATP binding"/>
    <property type="evidence" value="ECO:0007669"/>
    <property type="project" value="UniProtKB-KW"/>
</dbReference>
<dbReference type="Proteomes" id="UP000005204">
    <property type="component" value="Unassembled WGS sequence"/>
</dbReference>
<dbReference type="NCBIfam" id="TIGR00469">
    <property type="entry name" value="pheS_mito"/>
    <property type="match status" value="1"/>
</dbReference>
<dbReference type="OMA" id="PISHYPQ"/>
<dbReference type="CDD" id="cd00496">
    <property type="entry name" value="PheRS_alpha_core"/>
    <property type="match status" value="1"/>
</dbReference>
<dbReference type="PANTHER" id="PTHR11538">
    <property type="entry name" value="PHENYLALANYL-TRNA SYNTHETASE"/>
    <property type="match status" value="1"/>
</dbReference>
<evidence type="ECO:0000259" key="15">
    <source>
        <dbReference type="PROSITE" id="PS51447"/>
    </source>
</evidence>
<evidence type="ECO:0000259" key="14">
    <source>
        <dbReference type="PROSITE" id="PS50862"/>
    </source>
</evidence>
<dbReference type="KEGG" id="bmor:101738078"/>
<comment type="subcellular location">
    <subcellularLocation>
        <location evidence="1">Mitochondrion matrix</location>
    </subcellularLocation>
</comment>
<dbReference type="PROSITE" id="PS51447">
    <property type="entry name" value="FDX_ACB"/>
    <property type="match status" value="1"/>
</dbReference>
<evidence type="ECO:0000256" key="8">
    <source>
        <dbReference type="ARBA" id="ARBA00022946"/>
    </source>
</evidence>
<keyword evidence="4" id="KW-0436">Ligase</keyword>
<dbReference type="Pfam" id="PF01409">
    <property type="entry name" value="tRNA-synt_2d"/>
    <property type="match status" value="2"/>
</dbReference>
<dbReference type="GO" id="GO:0005759">
    <property type="term" value="C:mitochondrial matrix"/>
    <property type="evidence" value="ECO:0007669"/>
    <property type="project" value="UniProtKB-SubCell"/>
</dbReference>
<dbReference type="GO" id="GO:0006432">
    <property type="term" value="P:phenylalanyl-tRNA aminoacylation"/>
    <property type="evidence" value="ECO:0007669"/>
    <property type="project" value="InterPro"/>
</dbReference>
<protein>
    <recommendedName>
        <fullName evidence="3">phenylalanine--tRNA ligase</fullName>
        <ecNumber evidence="3">6.1.1.20</ecNumber>
    </recommendedName>
    <alternativeName>
        <fullName evidence="11">Phenylalanyl-tRNA synthetase</fullName>
    </alternativeName>
</protein>
<comment type="similarity">
    <text evidence="2">Belongs to the class-II aminoacyl-tRNA synthetase family.</text>
</comment>
<organism evidence="16 17">
    <name type="scientific">Bombyx mori</name>
    <name type="common">Silk moth</name>
    <dbReference type="NCBI Taxonomy" id="7091"/>
    <lineage>
        <taxon>Eukaryota</taxon>
        <taxon>Metazoa</taxon>
        <taxon>Ecdysozoa</taxon>
        <taxon>Arthropoda</taxon>
        <taxon>Hexapoda</taxon>
        <taxon>Insecta</taxon>
        <taxon>Pterygota</taxon>
        <taxon>Neoptera</taxon>
        <taxon>Endopterygota</taxon>
        <taxon>Lepidoptera</taxon>
        <taxon>Glossata</taxon>
        <taxon>Ditrysia</taxon>
        <taxon>Bombycoidea</taxon>
        <taxon>Bombycidae</taxon>
        <taxon>Bombycinae</taxon>
        <taxon>Bombyx</taxon>
    </lineage>
</organism>